<dbReference type="Proteomes" id="UP000775129">
    <property type="component" value="Unassembled WGS sequence"/>
</dbReference>
<gene>
    <name evidence="1" type="ORF">K8W24_15905</name>
</gene>
<proteinExistence type="predicted"/>
<protein>
    <submittedName>
        <fullName evidence="1">Uncharacterized protein</fullName>
    </submittedName>
</protein>
<evidence type="ECO:0000313" key="1">
    <source>
        <dbReference type="EMBL" id="HJF51247.1"/>
    </source>
</evidence>
<comment type="caution">
    <text evidence="1">The sequence shown here is derived from an EMBL/GenBank/DDBJ whole genome shotgun (WGS) entry which is preliminary data.</text>
</comment>
<dbReference type="EMBL" id="DYWO01000474">
    <property type="protein sequence ID" value="HJF51247.1"/>
    <property type="molecule type" value="Genomic_DNA"/>
</dbReference>
<evidence type="ECO:0000313" key="2">
    <source>
        <dbReference type="Proteomes" id="UP000775129"/>
    </source>
</evidence>
<sequence>MTITPIRAPYATVPVRPLAHRSPTEAELFPHLEKDDVCNYCGRFQTDEMAEQRTAEHIQADLVAVHRASESLIGDFGIPHPGYQDDVYDLLCELDNAVRAAAAAPLVFEPAVAR</sequence>
<reference evidence="1" key="2">
    <citation type="submission" date="2021-09" db="EMBL/GenBank/DDBJ databases">
        <authorList>
            <person name="Gilroy R."/>
        </authorList>
    </citation>
    <scope>NUCLEOTIDE SEQUENCE</scope>
    <source>
        <strain evidence="1">1647</strain>
    </source>
</reference>
<accession>A0A921KS02</accession>
<dbReference type="AlphaFoldDB" id="A0A921KS02"/>
<name>A0A921KS02_9MICO</name>
<organism evidence="1 2">
    <name type="scientific">Brachybacterium paraconglomeratum</name>
    <dbReference type="NCBI Taxonomy" id="173362"/>
    <lineage>
        <taxon>Bacteria</taxon>
        <taxon>Bacillati</taxon>
        <taxon>Actinomycetota</taxon>
        <taxon>Actinomycetes</taxon>
        <taxon>Micrococcales</taxon>
        <taxon>Dermabacteraceae</taxon>
        <taxon>Brachybacterium</taxon>
    </lineage>
</organism>
<reference evidence="1" key="1">
    <citation type="journal article" date="2021" name="PeerJ">
        <title>Extensive microbial diversity within the chicken gut microbiome revealed by metagenomics and culture.</title>
        <authorList>
            <person name="Gilroy R."/>
            <person name="Ravi A."/>
            <person name="Getino M."/>
            <person name="Pursley I."/>
            <person name="Horton D.L."/>
            <person name="Alikhan N.F."/>
            <person name="Baker D."/>
            <person name="Gharbi K."/>
            <person name="Hall N."/>
            <person name="Watson M."/>
            <person name="Adriaenssens E.M."/>
            <person name="Foster-Nyarko E."/>
            <person name="Jarju S."/>
            <person name="Secka A."/>
            <person name="Antonio M."/>
            <person name="Oren A."/>
            <person name="Chaudhuri R.R."/>
            <person name="La Ragione R."/>
            <person name="Hildebrand F."/>
            <person name="Pallen M.J."/>
        </authorList>
    </citation>
    <scope>NUCLEOTIDE SEQUENCE</scope>
    <source>
        <strain evidence="1">1647</strain>
    </source>
</reference>